<protein>
    <submittedName>
        <fullName evidence="2">Type II secretion system protein</fullName>
    </submittedName>
</protein>
<keyword evidence="3" id="KW-1185">Reference proteome</keyword>
<proteinExistence type="predicted"/>
<dbReference type="AlphaFoldDB" id="A0A8J7F7X2"/>
<accession>A0A8J7F7X2</accession>
<dbReference type="EMBL" id="JADEYS010000001">
    <property type="protein sequence ID" value="MBE9395822.1"/>
    <property type="molecule type" value="Genomic_DNA"/>
</dbReference>
<comment type="caution">
    <text evidence="2">The sequence shown here is derived from an EMBL/GenBank/DDBJ whole genome shotgun (WGS) entry which is preliminary data.</text>
</comment>
<keyword evidence="1" id="KW-1133">Transmembrane helix</keyword>
<keyword evidence="1" id="KW-0812">Transmembrane</keyword>
<reference evidence="2" key="1">
    <citation type="submission" date="2020-10" db="EMBL/GenBank/DDBJ databases">
        <title>Bacterium isolated from coastal waters sediment.</title>
        <authorList>
            <person name="Chen R.-J."/>
            <person name="Lu D.-C."/>
            <person name="Zhu K.-L."/>
            <person name="Du Z.-J."/>
        </authorList>
    </citation>
    <scope>NUCLEOTIDE SEQUENCE</scope>
    <source>
        <strain evidence="2">N1Y112</strain>
    </source>
</reference>
<dbReference type="Proteomes" id="UP000640333">
    <property type="component" value="Unassembled WGS sequence"/>
</dbReference>
<evidence type="ECO:0000256" key="1">
    <source>
        <dbReference type="SAM" id="Phobius"/>
    </source>
</evidence>
<sequence length="55" mass="6294">MTDSRMNRMHQQGFTLVEMSIVLVIIGFILGAVSIGKDLQRDAEYSKIKQKEPRN</sequence>
<dbReference type="Pfam" id="PF07963">
    <property type="entry name" value="N_methyl"/>
    <property type="match status" value="1"/>
</dbReference>
<keyword evidence="1" id="KW-0472">Membrane</keyword>
<name>A0A8J7F7X2_9GAMM</name>
<organism evidence="2 3">
    <name type="scientific">Pontibacterium sinense</name>
    <dbReference type="NCBI Taxonomy" id="2781979"/>
    <lineage>
        <taxon>Bacteria</taxon>
        <taxon>Pseudomonadati</taxon>
        <taxon>Pseudomonadota</taxon>
        <taxon>Gammaproteobacteria</taxon>
        <taxon>Oceanospirillales</taxon>
        <taxon>Oceanospirillaceae</taxon>
        <taxon>Pontibacterium</taxon>
    </lineage>
</organism>
<evidence type="ECO:0000313" key="3">
    <source>
        <dbReference type="Proteomes" id="UP000640333"/>
    </source>
</evidence>
<gene>
    <name evidence="2" type="ORF">IOQ59_00965</name>
</gene>
<evidence type="ECO:0000313" key="2">
    <source>
        <dbReference type="EMBL" id="MBE9395822.1"/>
    </source>
</evidence>
<dbReference type="PROSITE" id="PS00409">
    <property type="entry name" value="PROKAR_NTER_METHYL"/>
    <property type="match status" value="1"/>
</dbReference>
<dbReference type="NCBIfam" id="TIGR02532">
    <property type="entry name" value="IV_pilin_GFxxxE"/>
    <property type="match status" value="1"/>
</dbReference>
<dbReference type="RefSeq" id="WP_193951380.1">
    <property type="nucleotide sequence ID" value="NZ_JADEYS010000001.1"/>
</dbReference>
<feature type="transmembrane region" description="Helical" evidence="1">
    <location>
        <begin position="12"/>
        <end position="35"/>
    </location>
</feature>
<dbReference type="InterPro" id="IPR012902">
    <property type="entry name" value="N_methyl_site"/>
</dbReference>